<keyword evidence="4" id="KW-0547">Nucleotide-binding</keyword>
<dbReference type="RefSeq" id="WP_344972801.1">
    <property type="nucleotide sequence ID" value="NZ_BAAAVI010000024.1"/>
</dbReference>
<dbReference type="Proteomes" id="UP001500831">
    <property type="component" value="Unassembled WGS sequence"/>
</dbReference>
<keyword evidence="6" id="KW-0051">Antiviral defense</keyword>
<reference evidence="11" key="1">
    <citation type="journal article" date="2019" name="Int. J. Syst. Evol. Microbiol.">
        <title>The Global Catalogue of Microorganisms (GCM) 10K type strain sequencing project: providing services to taxonomists for standard genome sequencing and annotation.</title>
        <authorList>
            <consortium name="The Broad Institute Genomics Platform"/>
            <consortium name="The Broad Institute Genome Sequencing Center for Infectious Disease"/>
            <person name="Wu L."/>
            <person name="Ma J."/>
        </authorList>
    </citation>
    <scope>NUCLEOTIDE SEQUENCE [LARGE SCALE GENOMIC DNA]</scope>
    <source>
        <strain evidence="11">JCM 6242</strain>
    </source>
</reference>
<dbReference type="Pfam" id="PF18967">
    <property type="entry name" value="PycTM"/>
    <property type="match status" value="1"/>
</dbReference>
<evidence type="ECO:0000256" key="3">
    <source>
        <dbReference type="ARBA" id="ARBA00022692"/>
    </source>
</evidence>
<proteinExistence type="predicted"/>
<keyword evidence="7 8" id="KW-0472">Membrane</keyword>
<evidence type="ECO:0000259" key="9">
    <source>
        <dbReference type="Pfam" id="PF18967"/>
    </source>
</evidence>
<evidence type="ECO:0000256" key="8">
    <source>
        <dbReference type="SAM" id="Phobius"/>
    </source>
</evidence>
<dbReference type="InterPro" id="IPR043760">
    <property type="entry name" value="PycTM_dom"/>
</dbReference>
<feature type="domain" description="Pycsar effector protein" evidence="9">
    <location>
        <begin position="6"/>
        <end position="145"/>
    </location>
</feature>
<evidence type="ECO:0000256" key="6">
    <source>
        <dbReference type="ARBA" id="ARBA00023118"/>
    </source>
</evidence>
<name>A0ABP6IEE6_9ACTN</name>
<feature type="transmembrane region" description="Helical" evidence="8">
    <location>
        <begin position="22"/>
        <end position="42"/>
    </location>
</feature>
<comment type="caution">
    <text evidence="10">The sequence shown here is derived from an EMBL/GenBank/DDBJ whole genome shotgun (WGS) entry which is preliminary data.</text>
</comment>
<evidence type="ECO:0000256" key="5">
    <source>
        <dbReference type="ARBA" id="ARBA00022989"/>
    </source>
</evidence>
<feature type="transmembrane region" description="Helical" evidence="8">
    <location>
        <begin position="54"/>
        <end position="73"/>
    </location>
</feature>
<keyword evidence="5 8" id="KW-1133">Transmembrane helix</keyword>
<dbReference type="EMBL" id="BAAAVI010000024">
    <property type="protein sequence ID" value="GAA2875517.1"/>
    <property type="molecule type" value="Genomic_DNA"/>
</dbReference>
<organism evidence="10 11">
    <name type="scientific">Streptosporangium fragile</name>
    <dbReference type="NCBI Taxonomy" id="46186"/>
    <lineage>
        <taxon>Bacteria</taxon>
        <taxon>Bacillati</taxon>
        <taxon>Actinomycetota</taxon>
        <taxon>Actinomycetes</taxon>
        <taxon>Streptosporangiales</taxon>
        <taxon>Streptosporangiaceae</taxon>
        <taxon>Streptosporangium</taxon>
    </lineage>
</organism>
<feature type="transmembrane region" description="Helical" evidence="8">
    <location>
        <begin position="129"/>
        <end position="149"/>
    </location>
</feature>
<keyword evidence="11" id="KW-1185">Reference proteome</keyword>
<evidence type="ECO:0000313" key="10">
    <source>
        <dbReference type="EMBL" id="GAA2875517.1"/>
    </source>
</evidence>
<evidence type="ECO:0000313" key="11">
    <source>
        <dbReference type="Proteomes" id="UP001500831"/>
    </source>
</evidence>
<keyword evidence="3 8" id="KW-0812">Transmembrane</keyword>
<evidence type="ECO:0000256" key="1">
    <source>
        <dbReference type="ARBA" id="ARBA00004236"/>
    </source>
</evidence>
<accession>A0ABP6IEE6</accession>
<protein>
    <recommendedName>
        <fullName evidence="9">Pycsar effector protein domain-containing protein</fullName>
    </recommendedName>
</protein>
<evidence type="ECO:0000256" key="2">
    <source>
        <dbReference type="ARBA" id="ARBA00022475"/>
    </source>
</evidence>
<evidence type="ECO:0000256" key="7">
    <source>
        <dbReference type="ARBA" id="ARBA00023136"/>
    </source>
</evidence>
<keyword evidence="2" id="KW-1003">Cell membrane</keyword>
<sequence length="150" mass="15276">MVDVAHEVAGVRAELARADTKAATLLSLAGTATSVVGALAALGATRLPGPAQTAVWVGAGLLAAAVAVLLWAVRPALARPGAGFGWAVYAYSTPDALAATTPTDRGHHQRAELIGLSCLARAKYRRIRLAVDLMFAALTVLVAVLPMGAL</sequence>
<gene>
    <name evidence="10" type="ORF">GCM10010517_36430</name>
</gene>
<comment type="subcellular location">
    <subcellularLocation>
        <location evidence="1">Cell membrane</location>
    </subcellularLocation>
</comment>
<evidence type="ECO:0000256" key="4">
    <source>
        <dbReference type="ARBA" id="ARBA00022741"/>
    </source>
</evidence>